<evidence type="ECO:0000313" key="3">
    <source>
        <dbReference type="EMBL" id="SES00500.1"/>
    </source>
</evidence>
<dbReference type="Proteomes" id="UP000182584">
    <property type="component" value="Unassembled WGS sequence"/>
</dbReference>
<dbReference type="InterPro" id="IPR024542">
    <property type="entry name" value="YkvP_N"/>
</dbReference>
<organism evidence="3 4">
    <name type="scientific">Butyrivibrio fibrisolvens</name>
    <dbReference type="NCBI Taxonomy" id="831"/>
    <lineage>
        <taxon>Bacteria</taxon>
        <taxon>Bacillati</taxon>
        <taxon>Bacillota</taxon>
        <taxon>Clostridia</taxon>
        <taxon>Lachnospirales</taxon>
        <taxon>Lachnospiraceae</taxon>
        <taxon>Butyrivibrio</taxon>
    </lineage>
</organism>
<name>A0A1H9TT46_BUTFI</name>
<proteinExistence type="predicted"/>
<reference evidence="3 4" key="1">
    <citation type="submission" date="2016-10" db="EMBL/GenBank/DDBJ databases">
        <authorList>
            <person name="de Groot N.N."/>
        </authorList>
    </citation>
    <scope>NUCLEOTIDE SEQUENCE [LARGE SCALE GENOMIC DNA]</scope>
    <source>
        <strain evidence="3 4">AR40</strain>
    </source>
</reference>
<feature type="domain" description="Spore protein YkvP/CgeB glycosyl transferase-like" evidence="2">
    <location>
        <begin position="257"/>
        <end position="397"/>
    </location>
</feature>
<evidence type="ECO:0000259" key="1">
    <source>
        <dbReference type="Pfam" id="PF12996"/>
    </source>
</evidence>
<dbReference type="Pfam" id="PF12996">
    <property type="entry name" value="DUF3880"/>
    <property type="match status" value="1"/>
</dbReference>
<dbReference type="OrthoDB" id="7019976at2"/>
<dbReference type="Pfam" id="PF13524">
    <property type="entry name" value="Glyco_trans_1_2"/>
    <property type="match status" value="1"/>
</dbReference>
<feature type="domain" description="Spore protein YkvP N-terminal" evidence="1">
    <location>
        <begin position="87"/>
        <end position="173"/>
    </location>
</feature>
<keyword evidence="3" id="KW-0808">Transferase</keyword>
<dbReference type="AlphaFoldDB" id="A0A1H9TT46"/>
<dbReference type="Gene3D" id="3.40.50.2000">
    <property type="entry name" value="Glycogen Phosphorylase B"/>
    <property type="match status" value="1"/>
</dbReference>
<accession>A0A1H9TT46</accession>
<dbReference type="GO" id="GO:0016740">
    <property type="term" value="F:transferase activity"/>
    <property type="evidence" value="ECO:0007669"/>
    <property type="project" value="UniProtKB-KW"/>
</dbReference>
<protein>
    <submittedName>
        <fullName evidence="3">Glycosyl transferases group 1</fullName>
    </submittedName>
</protein>
<dbReference type="InterPro" id="IPR055259">
    <property type="entry name" value="YkvP/CgeB_Glyco_trans-like"/>
</dbReference>
<dbReference type="RefSeq" id="WP_074756725.1">
    <property type="nucleotide sequence ID" value="NZ_FOGJ01000016.1"/>
</dbReference>
<gene>
    <name evidence="3" type="ORF">SAMN04487884_11612</name>
</gene>
<evidence type="ECO:0000313" key="4">
    <source>
        <dbReference type="Proteomes" id="UP000182584"/>
    </source>
</evidence>
<dbReference type="EMBL" id="FOGJ01000016">
    <property type="protein sequence ID" value="SES00500.1"/>
    <property type="molecule type" value="Genomic_DNA"/>
</dbReference>
<sequence length="402" mass="47202">MRILYYDWDEFNGEDCRDAMRRLGYHVDELQGRSPNGGLKNICESEIREWLVKKDDDGKSFYDCVFSFDYFADLSNICQKYSIVYVSWVFDCPHYSLYSQSVNNTVNRIHIFDRGLYKELIEAGVKTVFHTPLGVNTKRLEELFGYNLSDNSIDEYQRVDNYIHDVTFLGNLYDNEFNFYDKASISQDLKCYLEEVFEAQQKIYGRDIISDKRVIDDYTMKCLRQSLQFEETGKFNIDYDKVILDVLRKKITVIERRKMLEQLGKRFDTVVYTTPDAKSIPGVINLGLADYNIQMPQIFRKSKININMTLRCISSGVPLRVMDILAAGGFLITTYQEEIAEYFEDEKDLVIVNSPEEMLEKTDYYLKNDTDRIKIAISGQHKVFNNYSYSKIIPEIMKINRI</sequence>
<evidence type="ECO:0000259" key="2">
    <source>
        <dbReference type="Pfam" id="PF13524"/>
    </source>
</evidence>